<dbReference type="EMBL" id="LNYB01000024">
    <property type="protein sequence ID" value="KTD02313.1"/>
    <property type="molecule type" value="Genomic_DNA"/>
</dbReference>
<dbReference type="EMBL" id="UASS01000022">
    <property type="protein sequence ID" value="SPX61553.1"/>
    <property type="molecule type" value="Genomic_DNA"/>
</dbReference>
<evidence type="ECO:0000313" key="1">
    <source>
        <dbReference type="EMBL" id="KTD02313.1"/>
    </source>
</evidence>
<proteinExistence type="predicted"/>
<accession>A0A0W0U4A6</accession>
<dbReference type="RefSeq" id="WP_058444170.1">
    <property type="nucleotide sequence ID" value="NZ_CAAAHT010000048.1"/>
</dbReference>
<protein>
    <recommendedName>
        <fullName evidence="5">Membrane-associated HD superfamily hydrolase</fullName>
    </recommendedName>
</protein>
<reference evidence="2 4" key="2">
    <citation type="submission" date="2018-06" db="EMBL/GenBank/DDBJ databases">
        <authorList>
            <consortium name="Pathogen Informatics"/>
            <person name="Doyle S."/>
        </authorList>
    </citation>
    <scope>NUCLEOTIDE SEQUENCE [LARGE SCALE GENOMIC DNA]</scope>
    <source>
        <strain evidence="2 4">NCTC12022</strain>
    </source>
</reference>
<dbReference type="OrthoDB" id="5633784at2"/>
<evidence type="ECO:0008006" key="5">
    <source>
        <dbReference type="Google" id="ProtNLM"/>
    </source>
</evidence>
<name>A0A0W0U4A6_9GAMM</name>
<sequence>MTTIEKDSALRKQILHAERIKQLEMKAELAKLNSERREANAKDFHAKDAQGNPAPKSYWQKVAENAQALQKKGMENYADWVSGMNSIVNTLMDVSLALAYDPIGNSDYAALGMLNMAGEFVHEMVPFKQTREVAWEGVAGWTLQKIGAGPLGKLGLGTPLPAIKFSVNVDDDGRLTSSATKDGVAFSEKEKMHFDAGVLWWAEQNGYKPEDPKAETLVLKDSDGNVMDSEAFKKLSMDRTKGLQSLMEGRFEMAMDYVHASSPQP</sequence>
<evidence type="ECO:0000313" key="2">
    <source>
        <dbReference type="EMBL" id="SPX61553.1"/>
    </source>
</evidence>
<keyword evidence="3" id="KW-1185">Reference proteome</keyword>
<reference evidence="1 3" key="1">
    <citation type="submission" date="2015-11" db="EMBL/GenBank/DDBJ databases">
        <title>Genomic analysis of 38 Legionella species identifies large and diverse effector repertoires.</title>
        <authorList>
            <person name="Burstein D."/>
            <person name="Amaro F."/>
            <person name="Zusman T."/>
            <person name="Lifshitz Z."/>
            <person name="Cohen O."/>
            <person name="Gilbert J.A."/>
            <person name="Pupko T."/>
            <person name="Shuman H.A."/>
            <person name="Segal G."/>
        </authorList>
    </citation>
    <scope>NUCLEOTIDE SEQUENCE [LARGE SCALE GENOMIC DNA]</scope>
    <source>
        <strain evidence="1 3">WO-44C</strain>
    </source>
</reference>
<dbReference type="PATRIC" id="fig|453.4.peg.886"/>
<organism evidence="1 3">
    <name type="scientific">Legionella feeleii</name>
    <dbReference type="NCBI Taxonomy" id="453"/>
    <lineage>
        <taxon>Bacteria</taxon>
        <taxon>Pseudomonadati</taxon>
        <taxon>Pseudomonadota</taxon>
        <taxon>Gammaproteobacteria</taxon>
        <taxon>Legionellales</taxon>
        <taxon>Legionellaceae</taxon>
        <taxon>Legionella</taxon>
    </lineage>
</organism>
<dbReference type="AlphaFoldDB" id="A0A0W0U4A6"/>
<dbReference type="Proteomes" id="UP000054698">
    <property type="component" value="Unassembled WGS sequence"/>
</dbReference>
<evidence type="ECO:0000313" key="4">
    <source>
        <dbReference type="Proteomes" id="UP000251942"/>
    </source>
</evidence>
<gene>
    <name evidence="1" type="ORF">Lfee_0821</name>
    <name evidence="2" type="ORF">NCTC12022_02293</name>
</gene>
<evidence type="ECO:0000313" key="3">
    <source>
        <dbReference type="Proteomes" id="UP000054698"/>
    </source>
</evidence>
<dbReference type="Proteomes" id="UP000251942">
    <property type="component" value="Unassembled WGS sequence"/>
</dbReference>